<sequence>MLLMWSALDTAAQQLPSARLSSIFPAGGQQGVTLDVTIAGSDLDDANKLTFSHAGISAKPKQDANGKAISNQYTVTIAKNVPVGFHDVRVSGGKYGATNVRSFAVGDLPEITSNGGTAMDKAVEVTLGATVNG</sequence>
<dbReference type="EMBL" id="UINC01139575">
    <property type="protein sequence ID" value="SVD26196.1"/>
    <property type="molecule type" value="Genomic_DNA"/>
</dbReference>
<dbReference type="InterPro" id="IPR013783">
    <property type="entry name" value="Ig-like_fold"/>
</dbReference>
<reference evidence="1" key="1">
    <citation type="submission" date="2018-05" db="EMBL/GenBank/DDBJ databases">
        <authorList>
            <person name="Lanie J.A."/>
            <person name="Ng W.-L."/>
            <person name="Kazmierczak K.M."/>
            <person name="Andrzejewski T.M."/>
            <person name="Davidsen T.M."/>
            <person name="Wayne K.J."/>
            <person name="Tettelin H."/>
            <person name="Glass J.I."/>
            <person name="Rusch D."/>
            <person name="Podicherti R."/>
            <person name="Tsui H.-C.T."/>
            <person name="Winkler M.E."/>
        </authorList>
    </citation>
    <scope>NUCLEOTIDE SEQUENCE</scope>
</reference>
<proteinExistence type="predicted"/>
<evidence type="ECO:0000313" key="1">
    <source>
        <dbReference type="EMBL" id="SVD26196.1"/>
    </source>
</evidence>
<name>A0A382TVW2_9ZZZZ</name>
<organism evidence="1">
    <name type="scientific">marine metagenome</name>
    <dbReference type="NCBI Taxonomy" id="408172"/>
    <lineage>
        <taxon>unclassified sequences</taxon>
        <taxon>metagenomes</taxon>
        <taxon>ecological metagenomes</taxon>
    </lineage>
</organism>
<dbReference type="AlphaFoldDB" id="A0A382TVW2"/>
<dbReference type="Gene3D" id="2.60.40.10">
    <property type="entry name" value="Immunoglobulins"/>
    <property type="match status" value="1"/>
</dbReference>
<gene>
    <name evidence="1" type="ORF">METZ01_LOCUS379050</name>
</gene>
<accession>A0A382TVW2</accession>
<feature type="non-terminal residue" evidence="1">
    <location>
        <position position="133"/>
    </location>
</feature>
<protein>
    <submittedName>
        <fullName evidence="1">Uncharacterized protein</fullName>
    </submittedName>
</protein>